<dbReference type="Gene3D" id="3.60.15.10">
    <property type="entry name" value="Ribonuclease Z/Hydroxyacylglutathione hydrolase-like"/>
    <property type="match status" value="1"/>
</dbReference>
<dbReference type="Pfam" id="PF17778">
    <property type="entry name" value="WHD_BLACT"/>
    <property type="match status" value="1"/>
</dbReference>
<dbReference type="InterPro" id="IPR041516">
    <property type="entry name" value="LACTB2_WH"/>
</dbReference>
<protein>
    <submittedName>
        <fullName evidence="2">MBL fold metallo-hydrolase</fullName>
    </submittedName>
</protein>
<feature type="domain" description="Nudix hydrolase" evidence="1">
    <location>
        <begin position="16"/>
        <end position="211"/>
    </location>
</feature>
<dbReference type="Gene3D" id="3.90.79.10">
    <property type="entry name" value="Nucleoside Triphosphate Pyrophosphohydrolase"/>
    <property type="match status" value="1"/>
</dbReference>
<dbReference type="CDD" id="cd16278">
    <property type="entry name" value="metallo-hydrolase-like_MBL-fold"/>
    <property type="match status" value="1"/>
</dbReference>
<dbReference type="SMART" id="SM00849">
    <property type="entry name" value="Lactamase_B"/>
    <property type="match status" value="1"/>
</dbReference>
<dbReference type="CDD" id="cd18870">
    <property type="entry name" value="NUDIX_AcylCoAdiphos_Nudt19"/>
    <property type="match status" value="1"/>
</dbReference>
<dbReference type="SUPFAM" id="SSF56281">
    <property type="entry name" value="Metallo-hydrolase/oxidoreductase"/>
    <property type="match status" value="1"/>
</dbReference>
<dbReference type="InterPro" id="IPR036866">
    <property type="entry name" value="RibonucZ/Hydroxyglut_hydro"/>
</dbReference>
<dbReference type="GO" id="GO:0016787">
    <property type="term" value="F:hydrolase activity"/>
    <property type="evidence" value="ECO:0007669"/>
    <property type="project" value="UniProtKB-KW"/>
</dbReference>
<dbReference type="InterPro" id="IPR000086">
    <property type="entry name" value="NUDIX_hydrolase_dom"/>
</dbReference>
<dbReference type="InterPro" id="IPR036388">
    <property type="entry name" value="WH-like_DNA-bd_sf"/>
</dbReference>
<name>A0A3M6QP35_9BURK</name>
<dbReference type="SUPFAM" id="SSF55811">
    <property type="entry name" value="Nudix"/>
    <property type="match status" value="1"/>
</dbReference>
<dbReference type="Proteomes" id="UP000278006">
    <property type="component" value="Unassembled WGS sequence"/>
</dbReference>
<proteinExistence type="predicted"/>
<dbReference type="EMBL" id="RDQO01000004">
    <property type="protein sequence ID" value="RMX04833.1"/>
    <property type="molecule type" value="Genomic_DNA"/>
</dbReference>
<dbReference type="InterPro" id="IPR015797">
    <property type="entry name" value="NUDIX_hydrolase-like_dom_sf"/>
</dbReference>
<comment type="caution">
    <text evidence="2">The sequence shown here is derived from an EMBL/GenBank/DDBJ whole genome shotgun (WGS) entry which is preliminary data.</text>
</comment>
<accession>A0A3M6QP35</accession>
<dbReference type="RefSeq" id="WP_122230125.1">
    <property type="nucleotide sequence ID" value="NZ_RDQO01000004.1"/>
</dbReference>
<keyword evidence="2" id="KW-0378">Hydrolase</keyword>
<reference evidence="2 3" key="1">
    <citation type="submission" date="2018-10" db="EMBL/GenBank/DDBJ databases">
        <title>Draft genome of Cortibacter populi DSM10536.</title>
        <authorList>
            <person name="Bernier A.-M."/>
            <person name="Bernard K."/>
        </authorList>
    </citation>
    <scope>NUCLEOTIDE SEQUENCE [LARGE SCALE GENOMIC DNA]</scope>
    <source>
        <strain evidence="2 3">DSM 105136</strain>
    </source>
</reference>
<organism evidence="2 3">
    <name type="scientific">Corticibacter populi</name>
    <dbReference type="NCBI Taxonomy" id="1550736"/>
    <lineage>
        <taxon>Bacteria</taxon>
        <taxon>Pseudomonadati</taxon>
        <taxon>Pseudomonadota</taxon>
        <taxon>Betaproteobacteria</taxon>
        <taxon>Burkholderiales</taxon>
        <taxon>Comamonadaceae</taxon>
        <taxon>Corticibacter</taxon>
    </lineage>
</organism>
<dbReference type="OrthoDB" id="9788263at2"/>
<dbReference type="PANTHER" id="PTHR23131:SF0">
    <property type="entry name" value="ENDORIBONUCLEASE LACTB2"/>
    <property type="match status" value="1"/>
</dbReference>
<dbReference type="AlphaFoldDB" id="A0A3M6QP35"/>
<gene>
    <name evidence="2" type="ORF">D8I35_13290</name>
</gene>
<evidence type="ECO:0000313" key="2">
    <source>
        <dbReference type="EMBL" id="RMX04833.1"/>
    </source>
</evidence>
<evidence type="ECO:0000313" key="3">
    <source>
        <dbReference type="Proteomes" id="UP000278006"/>
    </source>
</evidence>
<dbReference type="Pfam" id="PF00753">
    <property type="entry name" value="Lactamase_B"/>
    <property type="match status" value="1"/>
</dbReference>
<evidence type="ECO:0000259" key="1">
    <source>
        <dbReference type="PROSITE" id="PS51462"/>
    </source>
</evidence>
<dbReference type="PANTHER" id="PTHR23131">
    <property type="entry name" value="ENDORIBONUCLEASE LACTB2"/>
    <property type="match status" value="1"/>
</dbReference>
<dbReference type="PROSITE" id="PS51462">
    <property type="entry name" value="NUDIX"/>
    <property type="match status" value="1"/>
</dbReference>
<dbReference type="Gene3D" id="1.10.10.10">
    <property type="entry name" value="Winged helix-like DNA-binding domain superfamily/Winged helix DNA-binding domain"/>
    <property type="match status" value="1"/>
</dbReference>
<dbReference type="InterPro" id="IPR001279">
    <property type="entry name" value="Metallo-B-lactamas"/>
</dbReference>
<keyword evidence="3" id="KW-1185">Reference proteome</keyword>
<sequence length="567" mass="61206">MVRPHTHLHPPAPPAAPRLAVSLILVRDAPADKADDGGIEVLLSRRSPAARFVPGAYVFPGGSVDAQDARALAGADARSDQSAQDLTLAHAAVRESLEEVGILLARTAEGAWVSSAQIAAHIDRHQPLAPQIAARGWRLALDAVFPFGHWTTDRDYPIRFDVPFLIASAPQGQQAEADGVEQFDPLWIRPAEALRRHADGQLALVYPTVRSLRRLAGFDSAEALLAACARGPVMPPSCPRAGLVQGREERFMEHELPFGELALVCPDGQLAHELAWQSEQPVALLRHLRRLTAPNAGVMTGPGTNTYLIGEPATGYLVLDPGPDDAAHLQRIMAATNGDIRHIVCTHSHPDHSPGARPLQALVETTRMSVPPITGMASRPTARADSRFTPDRELASGDELQLHGQAHGQPLGHTLLAVHTPGHAANHLCFLLKEDALLFSGDHILGGTTTVISLPDGNMQDYLDSLTRLDTLCETHGVEFVLPAHGHVLHGARQVIAQLRSHRLRREARVLAAVQQAPQGAVDDWLALAYADTPRAMWPVARHSLLAHLQRLATLHPQFGIERVLSA</sequence>
<dbReference type="InterPro" id="IPR050662">
    <property type="entry name" value="Sec-metab_biosynth-thioest"/>
</dbReference>